<protein>
    <submittedName>
        <fullName evidence="12">OmpA family protein</fullName>
    </submittedName>
</protein>
<dbReference type="SUPFAM" id="SSF103088">
    <property type="entry name" value="OmpA-like"/>
    <property type="match status" value="1"/>
</dbReference>
<evidence type="ECO:0000256" key="1">
    <source>
        <dbReference type="ARBA" id="ARBA00004571"/>
    </source>
</evidence>
<dbReference type="Proteomes" id="UP000244905">
    <property type="component" value="Unassembled WGS sequence"/>
</dbReference>
<feature type="signal peptide" evidence="10">
    <location>
        <begin position="1"/>
        <end position="23"/>
    </location>
</feature>
<dbReference type="InterPro" id="IPR006665">
    <property type="entry name" value="OmpA-like"/>
</dbReference>
<evidence type="ECO:0000256" key="8">
    <source>
        <dbReference type="ARBA" id="ARBA00023237"/>
    </source>
</evidence>
<dbReference type="GO" id="GO:0009279">
    <property type="term" value="C:cell outer membrane"/>
    <property type="evidence" value="ECO:0007669"/>
    <property type="project" value="UniProtKB-SubCell"/>
</dbReference>
<keyword evidence="3" id="KW-1134">Transmembrane beta strand</keyword>
<accession>A0A2V1IP16</accession>
<comment type="caution">
    <text evidence="12">The sequence shown here is derived from an EMBL/GenBank/DDBJ whole genome shotgun (WGS) entry which is preliminary data.</text>
</comment>
<dbReference type="GO" id="GO:0006811">
    <property type="term" value="P:monoatomic ion transport"/>
    <property type="evidence" value="ECO:0007669"/>
    <property type="project" value="UniProtKB-KW"/>
</dbReference>
<dbReference type="GeneID" id="82526715"/>
<keyword evidence="8" id="KW-0998">Cell outer membrane</keyword>
<keyword evidence="4" id="KW-0812">Transmembrane</keyword>
<dbReference type="GO" id="GO:0046930">
    <property type="term" value="C:pore complex"/>
    <property type="evidence" value="ECO:0007669"/>
    <property type="project" value="UniProtKB-KW"/>
</dbReference>
<dbReference type="Gene3D" id="3.30.1330.60">
    <property type="entry name" value="OmpA-like domain"/>
    <property type="match status" value="1"/>
</dbReference>
<evidence type="ECO:0000313" key="12">
    <source>
        <dbReference type="EMBL" id="PWB01297.1"/>
    </source>
</evidence>
<dbReference type="RefSeq" id="WP_107032847.1">
    <property type="nucleotide sequence ID" value="NZ_CAOLYA010000016.1"/>
</dbReference>
<keyword evidence="5" id="KW-0406">Ion transport</keyword>
<dbReference type="PROSITE" id="PS51123">
    <property type="entry name" value="OMPA_2"/>
    <property type="match status" value="1"/>
</dbReference>
<dbReference type="CDD" id="cd07185">
    <property type="entry name" value="OmpA_C-like"/>
    <property type="match status" value="1"/>
</dbReference>
<keyword evidence="6" id="KW-0626">Porin</keyword>
<dbReference type="PRINTS" id="PR01021">
    <property type="entry name" value="OMPADOMAIN"/>
</dbReference>
<proteinExistence type="predicted"/>
<evidence type="ECO:0000313" key="13">
    <source>
        <dbReference type="Proteomes" id="UP000244905"/>
    </source>
</evidence>
<keyword evidence="10" id="KW-0732">Signal</keyword>
<dbReference type="GO" id="GO:0015288">
    <property type="term" value="F:porin activity"/>
    <property type="evidence" value="ECO:0007669"/>
    <property type="project" value="UniProtKB-KW"/>
</dbReference>
<dbReference type="Pfam" id="PF00691">
    <property type="entry name" value="OmpA"/>
    <property type="match status" value="1"/>
</dbReference>
<evidence type="ECO:0000256" key="5">
    <source>
        <dbReference type="ARBA" id="ARBA00023065"/>
    </source>
</evidence>
<evidence type="ECO:0000256" key="4">
    <source>
        <dbReference type="ARBA" id="ARBA00022692"/>
    </source>
</evidence>
<dbReference type="InterPro" id="IPR011250">
    <property type="entry name" value="OMP/PagP_B-barrel"/>
</dbReference>
<dbReference type="InterPro" id="IPR036737">
    <property type="entry name" value="OmpA-like_sf"/>
</dbReference>
<dbReference type="InterPro" id="IPR050330">
    <property type="entry name" value="Bact_OuterMem_StrucFunc"/>
</dbReference>
<dbReference type="PANTHER" id="PTHR30329">
    <property type="entry name" value="STATOR ELEMENT OF FLAGELLAR MOTOR COMPLEX"/>
    <property type="match status" value="1"/>
</dbReference>
<gene>
    <name evidence="12" type="ORF">C5O23_10230</name>
</gene>
<evidence type="ECO:0000256" key="6">
    <source>
        <dbReference type="ARBA" id="ARBA00023114"/>
    </source>
</evidence>
<evidence type="ECO:0000256" key="7">
    <source>
        <dbReference type="ARBA" id="ARBA00023136"/>
    </source>
</evidence>
<dbReference type="PANTHER" id="PTHR30329:SF21">
    <property type="entry name" value="LIPOPROTEIN YIAD-RELATED"/>
    <property type="match status" value="1"/>
</dbReference>
<feature type="chain" id="PRO_5016130845" evidence="10">
    <location>
        <begin position="24"/>
        <end position="405"/>
    </location>
</feature>
<evidence type="ECO:0000256" key="3">
    <source>
        <dbReference type="ARBA" id="ARBA00022452"/>
    </source>
</evidence>
<keyword evidence="2" id="KW-0813">Transport</keyword>
<dbReference type="Gene3D" id="2.40.160.20">
    <property type="match status" value="1"/>
</dbReference>
<evidence type="ECO:0000256" key="10">
    <source>
        <dbReference type="SAM" id="SignalP"/>
    </source>
</evidence>
<comment type="subcellular location">
    <subcellularLocation>
        <location evidence="1">Cell outer membrane</location>
        <topology evidence="1">Multi-pass membrane protein</topology>
    </subcellularLocation>
</comment>
<keyword evidence="13" id="KW-1185">Reference proteome</keyword>
<evidence type="ECO:0000259" key="11">
    <source>
        <dbReference type="PROSITE" id="PS51123"/>
    </source>
</evidence>
<dbReference type="EMBL" id="PUEC01000023">
    <property type="protein sequence ID" value="PWB01297.1"/>
    <property type="molecule type" value="Genomic_DNA"/>
</dbReference>
<dbReference type="AlphaFoldDB" id="A0A2V1IP16"/>
<dbReference type="SUPFAM" id="SSF56925">
    <property type="entry name" value="OMPA-like"/>
    <property type="match status" value="1"/>
</dbReference>
<evidence type="ECO:0000256" key="9">
    <source>
        <dbReference type="PROSITE-ProRule" id="PRU00473"/>
    </source>
</evidence>
<keyword evidence="7 9" id="KW-0472">Membrane</keyword>
<name>A0A2V1IP16_9BACT</name>
<dbReference type="InterPro" id="IPR006664">
    <property type="entry name" value="OMP_bac"/>
</dbReference>
<organism evidence="12 13">
    <name type="scientific">Duncaniella muris</name>
    <dbReference type="NCBI Taxonomy" id="2094150"/>
    <lineage>
        <taxon>Bacteria</taxon>
        <taxon>Pseudomonadati</taxon>
        <taxon>Bacteroidota</taxon>
        <taxon>Bacteroidia</taxon>
        <taxon>Bacteroidales</taxon>
        <taxon>Muribaculaceae</taxon>
        <taxon>Duncaniella</taxon>
    </lineage>
</organism>
<sequence>MKKNLLIVAALGGMFWSASEANAQETITGVVVEETPVLVQDVECKDIYTPGSWKDNWFIQLGAGIRSPFVENVRSDGKSDDRHITAIYNLGVGRWISPYLGFRFSAYYGSMHWNKGVTASARVANLNVDFMWDMFNSIGGYRPKRVFSIVPYIGLGGSYVYHFHPVVGNIQDRKGNGIKSNQWLLPVSAGLQLRFRLSEYVDFFAEGRAMFYGDNFNNEAYGRPIDIDLSAVGGFTFHLTGSKFKRYNPCDYVDYINNANAQINDLRGALATTSAALAAAQAQLPCPDVTVVEPAPAVTLLPTVRFKINSAYVSSEEMVNVYNVAEYLKANPNTSIVVRGYADEDTGTSEYNMKLSERRAQAVADILVGDYGIDSSRLVLEAAGSNTQVYDTNDWNRIVIFAVPE</sequence>
<evidence type="ECO:0000256" key="2">
    <source>
        <dbReference type="ARBA" id="ARBA00022448"/>
    </source>
</evidence>
<feature type="domain" description="OmpA-like" evidence="11">
    <location>
        <begin position="293"/>
        <end position="405"/>
    </location>
</feature>
<reference evidence="13" key="1">
    <citation type="submission" date="2018-02" db="EMBL/GenBank/DDBJ databases">
        <authorList>
            <person name="Clavel T."/>
            <person name="Strowig T."/>
        </authorList>
    </citation>
    <scope>NUCLEOTIDE SEQUENCE [LARGE SCALE GENOMIC DNA]</scope>
    <source>
        <strain evidence="13">DSM 103720</strain>
    </source>
</reference>